<evidence type="ECO:0000313" key="2">
    <source>
        <dbReference type="Proteomes" id="UP000703661"/>
    </source>
</evidence>
<comment type="caution">
    <text evidence="1">The sequence shown here is derived from an EMBL/GenBank/DDBJ whole genome shotgun (WGS) entry which is preliminary data.</text>
</comment>
<dbReference type="EMBL" id="JAAAID010003136">
    <property type="protein sequence ID" value="KAG0000470.1"/>
    <property type="molecule type" value="Genomic_DNA"/>
</dbReference>
<evidence type="ECO:0000313" key="1">
    <source>
        <dbReference type="EMBL" id="KAG0000470.1"/>
    </source>
</evidence>
<accession>A0A9P6MGY8</accession>
<proteinExistence type="predicted"/>
<dbReference type="AlphaFoldDB" id="A0A9P6MGY8"/>
<keyword evidence="2" id="KW-1185">Reference proteome</keyword>
<evidence type="ECO:0008006" key="3">
    <source>
        <dbReference type="Google" id="ProtNLM"/>
    </source>
</evidence>
<gene>
    <name evidence="1" type="ORF">BGZ80_006358</name>
</gene>
<reference evidence="1" key="1">
    <citation type="journal article" date="2020" name="Fungal Divers.">
        <title>Resolving the Mortierellaceae phylogeny through synthesis of multi-gene phylogenetics and phylogenomics.</title>
        <authorList>
            <person name="Vandepol N."/>
            <person name="Liber J."/>
            <person name="Desiro A."/>
            <person name="Na H."/>
            <person name="Kennedy M."/>
            <person name="Barry K."/>
            <person name="Grigoriev I.V."/>
            <person name="Miller A.N."/>
            <person name="O'Donnell K."/>
            <person name="Stajich J.E."/>
            <person name="Bonito G."/>
        </authorList>
    </citation>
    <scope>NUCLEOTIDE SEQUENCE</scope>
    <source>
        <strain evidence="1">NRRL 2769</strain>
    </source>
</reference>
<organism evidence="1 2">
    <name type="scientific">Entomortierella chlamydospora</name>
    <dbReference type="NCBI Taxonomy" id="101097"/>
    <lineage>
        <taxon>Eukaryota</taxon>
        <taxon>Fungi</taxon>
        <taxon>Fungi incertae sedis</taxon>
        <taxon>Mucoromycota</taxon>
        <taxon>Mortierellomycotina</taxon>
        <taxon>Mortierellomycetes</taxon>
        <taxon>Mortierellales</taxon>
        <taxon>Mortierellaceae</taxon>
        <taxon>Entomortierella</taxon>
    </lineage>
</organism>
<name>A0A9P6MGY8_9FUNG</name>
<dbReference type="Proteomes" id="UP000703661">
    <property type="component" value="Unassembled WGS sequence"/>
</dbReference>
<sequence length="148" mass="17241">MDLMNFLDHGLEEKKWKLTTVHNYKSAVLQLLPVKQQQEIKEDDLFKEFTKVMGNSTHKRMHNNMMDLSPILKALQVLGDNHNMDIKDLMARHASSWPRIVDGNLELMVLFPKELRGGQRIIKPIVIKPHQVEAYCPVKAFVKYCCRT</sequence>
<protein>
    <recommendedName>
        <fullName evidence="3">Integrase SAM-like N-terminal domain-containing protein</fullName>
    </recommendedName>
</protein>